<sequence length="143" mass="15889">MRRWLGSGELGTMRTAAARAHSETSWNRRRQRIDDVARLEEDLWQSRDWRRRCGVDGVNWWQCRCGQRRRRKAGSSFAVMAEMMPCGLGTLAGLHGSRGLEESSDGGGGVVAEMVQRRRSSRLSGGADGEHGLGSCWVSIHGC</sequence>
<keyword evidence="2" id="KW-1185">Reference proteome</keyword>
<proteinExistence type="predicted"/>
<protein>
    <submittedName>
        <fullName evidence="1">Uncharacterized protein</fullName>
    </submittedName>
</protein>
<evidence type="ECO:0000313" key="2">
    <source>
        <dbReference type="Proteomes" id="UP001457282"/>
    </source>
</evidence>
<reference evidence="1 2" key="1">
    <citation type="journal article" date="2023" name="G3 (Bethesda)">
        <title>A chromosome-length genome assembly and annotation of blackberry (Rubus argutus, cv. 'Hillquist').</title>
        <authorList>
            <person name="Bruna T."/>
            <person name="Aryal R."/>
            <person name="Dudchenko O."/>
            <person name="Sargent D.J."/>
            <person name="Mead D."/>
            <person name="Buti M."/>
            <person name="Cavallini A."/>
            <person name="Hytonen T."/>
            <person name="Andres J."/>
            <person name="Pham M."/>
            <person name="Weisz D."/>
            <person name="Mascagni F."/>
            <person name="Usai G."/>
            <person name="Natali L."/>
            <person name="Bassil N."/>
            <person name="Fernandez G.E."/>
            <person name="Lomsadze A."/>
            <person name="Armour M."/>
            <person name="Olukolu B."/>
            <person name="Poorten T."/>
            <person name="Britton C."/>
            <person name="Davik J."/>
            <person name="Ashrafi H."/>
            <person name="Aiden E.L."/>
            <person name="Borodovsky M."/>
            <person name="Worthington M."/>
        </authorList>
    </citation>
    <scope>NUCLEOTIDE SEQUENCE [LARGE SCALE GENOMIC DNA]</scope>
    <source>
        <strain evidence="1">PI 553951</strain>
    </source>
</reference>
<accession>A0AAW1Y2P8</accession>
<gene>
    <name evidence="1" type="ORF">M0R45_008968</name>
</gene>
<evidence type="ECO:0000313" key="1">
    <source>
        <dbReference type="EMBL" id="KAK9943358.1"/>
    </source>
</evidence>
<dbReference type="EMBL" id="JBEDUW010000002">
    <property type="protein sequence ID" value="KAK9943358.1"/>
    <property type="molecule type" value="Genomic_DNA"/>
</dbReference>
<comment type="caution">
    <text evidence="1">The sequence shown here is derived from an EMBL/GenBank/DDBJ whole genome shotgun (WGS) entry which is preliminary data.</text>
</comment>
<dbReference type="Proteomes" id="UP001457282">
    <property type="component" value="Unassembled WGS sequence"/>
</dbReference>
<name>A0AAW1Y2P8_RUBAR</name>
<organism evidence="1 2">
    <name type="scientific">Rubus argutus</name>
    <name type="common">Southern blackberry</name>
    <dbReference type="NCBI Taxonomy" id="59490"/>
    <lineage>
        <taxon>Eukaryota</taxon>
        <taxon>Viridiplantae</taxon>
        <taxon>Streptophyta</taxon>
        <taxon>Embryophyta</taxon>
        <taxon>Tracheophyta</taxon>
        <taxon>Spermatophyta</taxon>
        <taxon>Magnoliopsida</taxon>
        <taxon>eudicotyledons</taxon>
        <taxon>Gunneridae</taxon>
        <taxon>Pentapetalae</taxon>
        <taxon>rosids</taxon>
        <taxon>fabids</taxon>
        <taxon>Rosales</taxon>
        <taxon>Rosaceae</taxon>
        <taxon>Rosoideae</taxon>
        <taxon>Rosoideae incertae sedis</taxon>
        <taxon>Rubus</taxon>
    </lineage>
</organism>
<dbReference type="AlphaFoldDB" id="A0AAW1Y2P8"/>